<dbReference type="GO" id="GO:0003678">
    <property type="term" value="F:DNA helicase activity"/>
    <property type="evidence" value="ECO:0007669"/>
    <property type="project" value="TreeGrafter"/>
</dbReference>
<name>A0A1B1AD25_9PROT</name>
<evidence type="ECO:0000256" key="7">
    <source>
        <dbReference type="ARBA" id="ARBA00023204"/>
    </source>
</evidence>
<dbReference type="InterPro" id="IPR045562">
    <property type="entry name" value="RecG_dom3_C"/>
</dbReference>
<evidence type="ECO:0000256" key="4">
    <source>
        <dbReference type="ARBA" id="ARBA00022806"/>
    </source>
</evidence>
<dbReference type="NCBIfam" id="NF008164">
    <property type="entry name" value="PRK10917.1-2"/>
    <property type="match status" value="1"/>
</dbReference>
<dbReference type="GO" id="GO:0003677">
    <property type="term" value="F:DNA binding"/>
    <property type="evidence" value="ECO:0007669"/>
    <property type="project" value="UniProtKB-KW"/>
</dbReference>
<dbReference type="EMBL" id="CP013244">
    <property type="protein sequence ID" value="ANP44454.1"/>
    <property type="molecule type" value="Genomic_DNA"/>
</dbReference>
<dbReference type="InterPro" id="IPR014001">
    <property type="entry name" value="Helicase_ATP-bd"/>
</dbReference>
<dbReference type="GO" id="GO:0006281">
    <property type="term" value="P:DNA repair"/>
    <property type="evidence" value="ECO:0007669"/>
    <property type="project" value="UniProtKB-KW"/>
</dbReference>
<dbReference type="InterPro" id="IPR001650">
    <property type="entry name" value="Helicase_C-like"/>
</dbReference>
<dbReference type="InterPro" id="IPR012340">
    <property type="entry name" value="NA-bd_OB-fold"/>
</dbReference>
<dbReference type="Pfam" id="PF19833">
    <property type="entry name" value="RecG_dom3_C"/>
    <property type="match status" value="1"/>
</dbReference>
<dbReference type="InParanoid" id="A0A1B1AD25"/>
<dbReference type="KEGG" id="cbot:ATE48_00215"/>
<dbReference type="Pfam" id="PF00270">
    <property type="entry name" value="DEAD"/>
    <property type="match status" value="1"/>
</dbReference>
<dbReference type="Gene3D" id="3.40.50.300">
    <property type="entry name" value="P-loop containing nucleotide triphosphate hydrolases"/>
    <property type="match status" value="2"/>
</dbReference>
<keyword evidence="7" id="KW-0234">DNA repair</keyword>
<dbReference type="FunCoup" id="A0A1B1AD25">
    <property type="interactions" value="503"/>
</dbReference>
<dbReference type="RefSeq" id="WP_066766526.1">
    <property type="nucleotide sequence ID" value="NZ_CP013244.1"/>
</dbReference>
<evidence type="ECO:0000313" key="11">
    <source>
        <dbReference type="Proteomes" id="UP000092498"/>
    </source>
</evidence>
<dbReference type="PANTHER" id="PTHR47964:SF1">
    <property type="entry name" value="ATP-DEPENDENT DNA HELICASE HOMOLOG RECG, CHLOROPLASTIC"/>
    <property type="match status" value="1"/>
</dbReference>
<organism evidence="10 11">
    <name type="scientific">Candidatus Viadribacter manganicus</name>
    <dbReference type="NCBI Taxonomy" id="1759059"/>
    <lineage>
        <taxon>Bacteria</taxon>
        <taxon>Pseudomonadati</taxon>
        <taxon>Pseudomonadota</taxon>
        <taxon>Alphaproteobacteria</taxon>
        <taxon>Hyphomonadales</taxon>
        <taxon>Hyphomonadaceae</taxon>
        <taxon>Candidatus Viadribacter</taxon>
    </lineage>
</organism>
<evidence type="ECO:0000256" key="6">
    <source>
        <dbReference type="ARBA" id="ARBA00023125"/>
    </source>
</evidence>
<evidence type="ECO:0000259" key="9">
    <source>
        <dbReference type="PROSITE" id="PS51194"/>
    </source>
</evidence>
<keyword evidence="11" id="KW-1185">Reference proteome</keyword>
<gene>
    <name evidence="10" type="ORF">ATE48_00215</name>
</gene>
<dbReference type="Pfam" id="PF00271">
    <property type="entry name" value="Helicase_C"/>
    <property type="match status" value="1"/>
</dbReference>
<dbReference type="SUPFAM" id="SSF52540">
    <property type="entry name" value="P-loop containing nucleoside triphosphate hydrolases"/>
    <property type="match status" value="2"/>
</dbReference>
<keyword evidence="1" id="KW-0547">Nucleotide-binding</keyword>
<dbReference type="SMART" id="SM00487">
    <property type="entry name" value="DEXDc"/>
    <property type="match status" value="1"/>
</dbReference>
<dbReference type="CDD" id="cd04488">
    <property type="entry name" value="RecG_wedge_OBF"/>
    <property type="match status" value="1"/>
</dbReference>
<evidence type="ECO:0000313" key="10">
    <source>
        <dbReference type="EMBL" id="ANP44454.1"/>
    </source>
</evidence>
<feature type="domain" description="Helicase C-terminal" evidence="9">
    <location>
        <begin position="471"/>
        <end position="631"/>
    </location>
</feature>
<protein>
    <submittedName>
        <fullName evidence="10">ATP-dependent DNA helicase RecG</fullName>
    </submittedName>
</protein>
<keyword evidence="4 10" id="KW-0347">Helicase</keyword>
<evidence type="ECO:0000256" key="3">
    <source>
        <dbReference type="ARBA" id="ARBA00022801"/>
    </source>
</evidence>
<feature type="domain" description="Helicase ATP-binding" evidence="8">
    <location>
        <begin position="287"/>
        <end position="448"/>
    </location>
</feature>
<dbReference type="CDD" id="cd17992">
    <property type="entry name" value="DEXHc_RecG"/>
    <property type="match status" value="1"/>
</dbReference>
<keyword evidence="3" id="KW-0378">Hydrolase</keyword>
<dbReference type="PROSITE" id="PS51192">
    <property type="entry name" value="HELICASE_ATP_BIND_1"/>
    <property type="match status" value="1"/>
</dbReference>
<dbReference type="OrthoDB" id="9804325at2"/>
<dbReference type="SMART" id="SM00490">
    <property type="entry name" value="HELICc"/>
    <property type="match status" value="1"/>
</dbReference>
<evidence type="ECO:0000259" key="8">
    <source>
        <dbReference type="PROSITE" id="PS51192"/>
    </source>
</evidence>
<dbReference type="STRING" id="1759059.ATE48_00215"/>
<dbReference type="PROSITE" id="PS51194">
    <property type="entry name" value="HELICASE_CTER"/>
    <property type="match status" value="1"/>
</dbReference>
<evidence type="ECO:0000256" key="2">
    <source>
        <dbReference type="ARBA" id="ARBA00022763"/>
    </source>
</evidence>
<dbReference type="InterPro" id="IPR027417">
    <property type="entry name" value="P-loop_NTPase"/>
</dbReference>
<dbReference type="GO" id="GO:0016787">
    <property type="term" value="F:hydrolase activity"/>
    <property type="evidence" value="ECO:0007669"/>
    <property type="project" value="UniProtKB-KW"/>
</dbReference>
<sequence>MTEPAPSPAKAVLDALLSPARALKGARKDTIDLIAKVTGGRLVRDLVFLPPNSAIDRRLRVPIGETNEGDIATIEAEVDAHMPGYKNLPYRIRLRDETGLLTVAYFRANEEMLKRMWPVGQTRLISGTIGVYDGMRQMLHPDHVVDPTKGEAPPTVEPVYPLTQGLAGRTLARTLQAALDTVPEAPEWLEASTVKAHDWPDFRTALEHIHRPASPDDVLPESAFRTRLAYDELFARQCALRLRRQHRRKEPGRAILGDGRLSNALIKSLPFAPTNAQRRSMNEIYADMSEPAPMLRLLQGDVGSGKTLVAALAMARAAEAGLQSAMMAPTDLLARQHGATLAPLLESAGITMAVLTGRDKAKDRKAILQRLRSGELNVAVGTHALFQDDVEFHDLGLIVIDEQHRFGVSDRMRMVAKGFAPHVLVMSATPIPRTLALSIHGDMDLSVLDEKPPGRQPIKTATMPTSRIAEVIEGIGDAAKRGERAYWVCPLIEESEAVDLPAVLDRHAELQAYFGKGVEIVHGKMSGAAREAAMDRFRSGESFLMVATTVIEVGVNVPEATIMVIEQAERFGLAQLHQLRGRVGRGDKQGSCVLLWKPPLGENAKNRLDAIRRNDDGFAIAEIDFKLRGAGDVLGTQQSGLPPFRLVSPEAHAELLGSADKEARLAIERDPDLKSARGEAIRLVLSLFGYADAAELARSG</sequence>
<dbReference type="SUPFAM" id="SSF50249">
    <property type="entry name" value="Nucleic acid-binding proteins"/>
    <property type="match status" value="1"/>
</dbReference>
<evidence type="ECO:0000256" key="1">
    <source>
        <dbReference type="ARBA" id="ARBA00022741"/>
    </source>
</evidence>
<keyword evidence="6" id="KW-0238">DNA-binding</keyword>
<keyword evidence="5" id="KW-0067">ATP-binding</keyword>
<dbReference type="Proteomes" id="UP000092498">
    <property type="component" value="Chromosome"/>
</dbReference>
<reference evidence="10 11" key="1">
    <citation type="submission" date="2015-11" db="EMBL/GenBank/DDBJ databases">
        <title>Whole-Genome Sequence of Candidatus Oderbacter manganicum from the National Park Lower Oder Valley, Germany.</title>
        <authorList>
            <person name="Braun B."/>
            <person name="Liere K."/>
            <person name="Szewzyk U."/>
        </authorList>
    </citation>
    <scope>NUCLEOTIDE SEQUENCE [LARGE SCALE GENOMIC DNA]</scope>
    <source>
        <strain evidence="10 11">OTSz_A_272</strain>
    </source>
</reference>
<dbReference type="Gene3D" id="2.40.50.140">
    <property type="entry name" value="Nucleic acid-binding proteins"/>
    <property type="match status" value="1"/>
</dbReference>
<proteinExistence type="predicted"/>
<dbReference type="GO" id="GO:0005524">
    <property type="term" value="F:ATP binding"/>
    <property type="evidence" value="ECO:0007669"/>
    <property type="project" value="UniProtKB-KW"/>
</dbReference>
<evidence type="ECO:0000256" key="5">
    <source>
        <dbReference type="ARBA" id="ARBA00022840"/>
    </source>
</evidence>
<accession>A0A1B1AD25</accession>
<keyword evidence="2" id="KW-0227">DNA damage</keyword>
<dbReference type="PANTHER" id="PTHR47964">
    <property type="entry name" value="ATP-DEPENDENT DNA HELICASE HOMOLOG RECG, CHLOROPLASTIC"/>
    <property type="match status" value="1"/>
</dbReference>
<dbReference type="AlphaFoldDB" id="A0A1B1AD25"/>
<dbReference type="InterPro" id="IPR011545">
    <property type="entry name" value="DEAD/DEAH_box_helicase_dom"/>
</dbReference>
<dbReference type="InterPro" id="IPR047112">
    <property type="entry name" value="RecG/Mfd"/>
</dbReference>